<dbReference type="Proteomes" id="UP000229554">
    <property type="component" value="Unassembled WGS sequence"/>
</dbReference>
<accession>A0A2M8KT45</accession>
<feature type="domain" description="Cytochrome C biogenesis protein transmembrane" evidence="7">
    <location>
        <begin position="8"/>
        <end position="220"/>
    </location>
</feature>
<proteinExistence type="inferred from homology"/>
<feature type="transmembrane region" description="Helical" evidence="6">
    <location>
        <begin position="167"/>
        <end position="188"/>
    </location>
</feature>
<keyword evidence="3 6" id="KW-0812">Transmembrane</keyword>
<comment type="subcellular location">
    <subcellularLocation>
        <location evidence="1">Membrane</location>
        <topology evidence="1">Multi-pass membrane protein</topology>
    </subcellularLocation>
</comment>
<evidence type="ECO:0000256" key="3">
    <source>
        <dbReference type="ARBA" id="ARBA00022692"/>
    </source>
</evidence>
<organism evidence="8 9">
    <name type="scientific">Candidatus Roizmanbacteria bacterium CG10_big_fil_rev_8_21_14_0_10_39_6</name>
    <dbReference type="NCBI Taxonomy" id="1974853"/>
    <lineage>
        <taxon>Bacteria</taxon>
        <taxon>Candidatus Roizmaniibacteriota</taxon>
    </lineage>
</organism>
<evidence type="ECO:0000256" key="6">
    <source>
        <dbReference type="SAM" id="Phobius"/>
    </source>
</evidence>
<evidence type="ECO:0000313" key="9">
    <source>
        <dbReference type="Proteomes" id="UP000229554"/>
    </source>
</evidence>
<dbReference type="InterPro" id="IPR003834">
    <property type="entry name" value="Cyt_c_assmbl_TM_dom"/>
</dbReference>
<feature type="transmembrane region" description="Helical" evidence="6">
    <location>
        <begin position="128"/>
        <end position="155"/>
    </location>
</feature>
<feature type="transmembrane region" description="Helical" evidence="6">
    <location>
        <begin position="6"/>
        <end position="35"/>
    </location>
</feature>
<dbReference type="InterPro" id="IPR051790">
    <property type="entry name" value="Cytochrome_c-biogenesis_DsbD"/>
</dbReference>
<dbReference type="EMBL" id="PFED01000054">
    <property type="protein sequence ID" value="PJE63095.1"/>
    <property type="molecule type" value="Genomic_DNA"/>
</dbReference>
<evidence type="ECO:0000256" key="5">
    <source>
        <dbReference type="ARBA" id="ARBA00023136"/>
    </source>
</evidence>
<evidence type="ECO:0000259" key="7">
    <source>
        <dbReference type="Pfam" id="PF02683"/>
    </source>
</evidence>
<dbReference type="PANTHER" id="PTHR31272:SF9">
    <property type="entry name" value="BLL1027 PROTEIN"/>
    <property type="match status" value="1"/>
</dbReference>
<protein>
    <recommendedName>
        <fullName evidence="7">Cytochrome C biogenesis protein transmembrane domain-containing protein</fullName>
    </recommendedName>
</protein>
<sequence length="242" mass="26619">MPNTTITYAIAFFAGVTTFFASCLLPLVPLYLMYLTNLSIDGLLKGNKVRILKTSILFTCGFVLMFVLMGAGIGIVGKFLAPYTLVTNRIIGLVFVLLGLSSLNVIPMRFFSRTIVSTSPPFGKVSNYGAFLMGITFALVWTPCVGPVLSIILFWSSQQETLFRGTTLLIMYGLGLGLPFVITGLLFKTISPLLRKFVRFGLLVQYISALLILSIGILMLLGYSQYFSLFLLQKVGLNKFAQ</sequence>
<comment type="caution">
    <text evidence="8">The sequence shown here is derived from an EMBL/GenBank/DDBJ whole genome shotgun (WGS) entry which is preliminary data.</text>
</comment>
<evidence type="ECO:0000256" key="2">
    <source>
        <dbReference type="ARBA" id="ARBA00006143"/>
    </source>
</evidence>
<feature type="transmembrane region" description="Helical" evidence="6">
    <location>
        <begin position="89"/>
        <end position="107"/>
    </location>
</feature>
<gene>
    <name evidence="8" type="ORF">COU88_01355</name>
</gene>
<evidence type="ECO:0000256" key="1">
    <source>
        <dbReference type="ARBA" id="ARBA00004141"/>
    </source>
</evidence>
<name>A0A2M8KT45_9BACT</name>
<evidence type="ECO:0000313" key="8">
    <source>
        <dbReference type="EMBL" id="PJE63095.1"/>
    </source>
</evidence>
<keyword evidence="5 6" id="KW-0472">Membrane</keyword>
<dbReference type="PANTHER" id="PTHR31272">
    <property type="entry name" value="CYTOCHROME C-TYPE BIOGENESIS PROTEIN HI_1454-RELATED"/>
    <property type="match status" value="1"/>
</dbReference>
<evidence type="ECO:0000256" key="4">
    <source>
        <dbReference type="ARBA" id="ARBA00022989"/>
    </source>
</evidence>
<dbReference type="GO" id="GO:0016020">
    <property type="term" value="C:membrane"/>
    <property type="evidence" value="ECO:0007669"/>
    <property type="project" value="UniProtKB-SubCell"/>
</dbReference>
<comment type="similarity">
    <text evidence="2">Belongs to the DsbD family.</text>
</comment>
<dbReference type="AlphaFoldDB" id="A0A2M8KT45"/>
<feature type="transmembrane region" description="Helical" evidence="6">
    <location>
        <begin position="200"/>
        <end position="223"/>
    </location>
</feature>
<dbReference type="Pfam" id="PF02683">
    <property type="entry name" value="DsbD_TM"/>
    <property type="match status" value="1"/>
</dbReference>
<reference evidence="9" key="1">
    <citation type="submission" date="2017-09" db="EMBL/GenBank/DDBJ databases">
        <title>Depth-based differentiation of microbial function through sediment-hosted aquifers and enrichment of novel symbionts in the deep terrestrial subsurface.</title>
        <authorList>
            <person name="Probst A.J."/>
            <person name="Ladd B."/>
            <person name="Jarett J.K."/>
            <person name="Geller-Mcgrath D.E."/>
            <person name="Sieber C.M.K."/>
            <person name="Emerson J.B."/>
            <person name="Anantharaman K."/>
            <person name="Thomas B.C."/>
            <person name="Malmstrom R."/>
            <person name="Stieglmeier M."/>
            <person name="Klingl A."/>
            <person name="Woyke T."/>
            <person name="Ryan C.M."/>
            <person name="Banfield J.F."/>
        </authorList>
    </citation>
    <scope>NUCLEOTIDE SEQUENCE [LARGE SCALE GENOMIC DNA]</scope>
</reference>
<dbReference type="GO" id="GO:0017004">
    <property type="term" value="P:cytochrome complex assembly"/>
    <property type="evidence" value="ECO:0007669"/>
    <property type="project" value="InterPro"/>
</dbReference>
<keyword evidence="4 6" id="KW-1133">Transmembrane helix</keyword>
<feature type="transmembrane region" description="Helical" evidence="6">
    <location>
        <begin position="56"/>
        <end position="77"/>
    </location>
</feature>